<reference evidence="2 3" key="1">
    <citation type="journal article" date="2019" name="Sci. Rep.">
        <title>Orb-weaving spider Araneus ventricosus genome elucidates the spidroin gene catalogue.</title>
        <authorList>
            <person name="Kono N."/>
            <person name="Nakamura H."/>
            <person name="Ohtoshi R."/>
            <person name="Moran D.A.P."/>
            <person name="Shinohara A."/>
            <person name="Yoshida Y."/>
            <person name="Fujiwara M."/>
            <person name="Mori M."/>
            <person name="Tomita M."/>
            <person name="Arakawa K."/>
        </authorList>
    </citation>
    <scope>NUCLEOTIDE SEQUENCE [LARGE SCALE GENOMIC DNA]</scope>
</reference>
<dbReference type="Proteomes" id="UP000499080">
    <property type="component" value="Unassembled WGS sequence"/>
</dbReference>
<evidence type="ECO:0000256" key="1">
    <source>
        <dbReference type="SAM" id="MobiDB-lite"/>
    </source>
</evidence>
<protein>
    <submittedName>
        <fullName evidence="2">Uncharacterized protein</fullName>
    </submittedName>
</protein>
<accession>A0A4Y2EBK4</accession>
<proteinExistence type="predicted"/>
<evidence type="ECO:0000313" key="2">
    <source>
        <dbReference type="EMBL" id="GBM25398.1"/>
    </source>
</evidence>
<comment type="caution">
    <text evidence="2">The sequence shown here is derived from an EMBL/GenBank/DDBJ whole genome shotgun (WGS) entry which is preliminary data.</text>
</comment>
<gene>
    <name evidence="2" type="ORF">AVEN_245810_1</name>
</gene>
<feature type="compositionally biased region" description="Polar residues" evidence="1">
    <location>
        <begin position="1"/>
        <end position="12"/>
    </location>
</feature>
<sequence length="113" mass="13095">MNNLPRRQTSDTVAPHSRPHCERLMRFPPLQRYDPSSMMVSKSQTIIIIPTREARPQSLIRRLLIYELVVPPGGNYKSIKDFVPNPSSRELFVHLTVREYANTKIPNRNKLDG</sequence>
<dbReference type="AlphaFoldDB" id="A0A4Y2EBK4"/>
<keyword evidence="3" id="KW-1185">Reference proteome</keyword>
<feature type="region of interest" description="Disordered" evidence="1">
    <location>
        <begin position="1"/>
        <end position="21"/>
    </location>
</feature>
<dbReference type="EMBL" id="BGPR01000537">
    <property type="protein sequence ID" value="GBM25398.1"/>
    <property type="molecule type" value="Genomic_DNA"/>
</dbReference>
<organism evidence="2 3">
    <name type="scientific">Araneus ventricosus</name>
    <name type="common">Orbweaver spider</name>
    <name type="synonym">Epeira ventricosa</name>
    <dbReference type="NCBI Taxonomy" id="182803"/>
    <lineage>
        <taxon>Eukaryota</taxon>
        <taxon>Metazoa</taxon>
        <taxon>Ecdysozoa</taxon>
        <taxon>Arthropoda</taxon>
        <taxon>Chelicerata</taxon>
        <taxon>Arachnida</taxon>
        <taxon>Araneae</taxon>
        <taxon>Araneomorphae</taxon>
        <taxon>Entelegynae</taxon>
        <taxon>Araneoidea</taxon>
        <taxon>Araneidae</taxon>
        <taxon>Araneus</taxon>
    </lineage>
</organism>
<name>A0A4Y2EBK4_ARAVE</name>
<evidence type="ECO:0000313" key="3">
    <source>
        <dbReference type="Proteomes" id="UP000499080"/>
    </source>
</evidence>